<keyword evidence="1" id="KW-1133">Transmembrane helix</keyword>
<keyword evidence="3" id="KW-1185">Reference proteome</keyword>
<name>A0A0F3QDM1_RICBE</name>
<keyword evidence="1" id="KW-0812">Transmembrane</keyword>
<dbReference type="Proteomes" id="UP000033661">
    <property type="component" value="Unassembled WGS sequence"/>
</dbReference>
<gene>
    <name evidence="2" type="ORF">RBEAN4_1385</name>
</gene>
<dbReference type="PATRIC" id="fig|1359193.3.peg.1344"/>
<accession>A0A0F3QDM1</accession>
<dbReference type="RefSeq" id="WP_011476764.1">
    <property type="nucleotide sequence ID" value="NZ_LAOI01000001.1"/>
</dbReference>
<dbReference type="InterPro" id="IPR020180">
    <property type="entry name" value="Uncharacterised_RP853"/>
</dbReference>
<evidence type="ECO:0000256" key="1">
    <source>
        <dbReference type="SAM" id="Phobius"/>
    </source>
</evidence>
<evidence type="ECO:0000313" key="2">
    <source>
        <dbReference type="EMBL" id="KJV90382.1"/>
    </source>
</evidence>
<proteinExistence type="predicted"/>
<keyword evidence="1" id="KW-0472">Membrane</keyword>
<sequence length="308" mass="34728">MNNIDITLFKKDIINNFINNLTEITCSTLANMLAIDYAVRLNSKPEAKKYINACISRLKNHLRLRVINDDSFSLALKLFVILITPEDQNNQNISEQSQDIVAENLVEMYFGAEKISSEEKLKIKNVFKVLLKEKNFDEIINYAQSYAKLFRTSLRYGINKYKTPNEVNTYIQQEFSKVLEISSELTRRSNLFKQTTGKIAGAACALLVGAISVATAGAAFSIVVLPVSIFAVKYAPKIGEKIGGLILNNDKAIKLEQNNINQIIAKISNNNENLLSQEKRQNIQKSIITTPTKLNIKLDKKLGNEKHR</sequence>
<dbReference type="Pfam" id="PF17542">
    <property type="entry name" value="RP853"/>
    <property type="match status" value="1"/>
</dbReference>
<protein>
    <submittedName>
        <fullName evidence="2">Uncharacterized protein</fullName>
    </submittedName>
</protein>
<dbReference type="EMBL" id="LAOI01000001">
    <property type="protein sequence ID" value="KJV90382.1"/>
    <property type="molecule type" value="Genomic_DNA"/>
</dbReference>
<reference evidence="2 3" key="1">
    <citation type="submission" date="2015-02" db="EMBL/GenBank/DDBJ databases">
        <title>Genome Sequencing of Rickettsiales.</title>
        <authorList>
            <person name="Daugherty S.C."/>
            <person name="Su Q."/>
            <person name="Abolude K."/>
            <person name="Beier-Sexton M."/>
            <person name="Carlyon J.A."/>
            <person name="Carter R."/>
            <person name="Day N.P."/>
            <person name="Dumler S.J."/>
            <person name="Dyachenko V."/>
            <person name="Godinez A."/>
            <person name="Kurtti T.J."/>
            <person name="Lichay M."/>
            <person name="Mullins K.E."/>
            <person name="Ott S."/>
            <person name="Pappas-Brown V."/>
            <person name="Paris D.H."/>
            <person name="Patel P."/>
            <person name="Richards A.L."/>
            <person name="Sadzewicz L."/>
            <person name="Sears K."/>
            <person name="Seidman D."/>
            <person name="Sengamalay N."/>
            <person name="Stenos J."/>
            <person name="Tallon L.J."/>
            <person name="Vincent G."/>
            <person name="Fraser C.M."/>
            <person name="Munderloh U."/>
            <person name="Dunning-Hotopp J.C."/>
        </authorList>
    </citation>
    <scope>NUCLEOTIDE SEQUENCE [LARGE SCALE GENOMIC DNA]</scope>
    <source>
        <strain evidence="2 3">RML An4</strain>
    </source>
</reference>
<dbReference type="AlphaFoldDB" id="A0A0F3QDM1"/>
<feature type="transmembrane region" description="Helical" evidence="1">
    <location>
        <begin position="199"/>
        <end position="232"/>
    </location>
</feature>
<comment type="caution">
    <text evidence="2">The sequence shown here is derived from an EMBL/GenBank/DDBJ whole genome shotgun (WGS) entry which is preliminary data.</text>
</comment>
<evidence type="ECO:0000313" key="3">
    <source>
        <dbReference type="Proteomes" id="UP000033661"/>
    </source>
</evidence>
<organism evidence="2 3">
    <name type="scientific">Rickettsia bellii str. RML An4</name>
    <dbReference type="NCBI Taxonomy" id="1359193"/>
    <lineage>
        <taxon>Bacteria</taxon>
        <taxon>Pseudomonadati</taxon>
        <taxon>Pseudomonadota</taxon>
        <taxon>Alphaproteobacteria</taxon>
        <taxon>Rickettsiales</taxon>
        <taxon>Rickettsiaceae</taxon>
        <taxon>Rickettsieae</taxon>
        <taxon>Rickettsia</taxon>
        <taxon>belli group</taxon>
    </lineage>
</organism>